<accession>A0A401IE56</accession>
<keyword evidence="3" id="KW-1185">Reference proteome</keyword>
<evidence type="ECO:0000259" key="1">
    <source>
        <dbReference type="Pfam" id="PF21828"/>
    </source>
</evidence>
<reference evidence="3" key="1">
    <citation type="submission" date="2017-05" db="EMBL/GenBank/DDBJ databases">
        <title>Physiological properties and genetic analysis related to exopolysaccharide production of fresh-water unicellular cyanobacterium Aphanothece sacrum, Suizenji Nori, that has been cultured as a food source in Japan.</title>
        <authorList>
            <person name="Kanesaki Y."/>
            <person name="Yoshikawa S."/>
            <person name="Ohki K."/>
        </authorList>
    </citation>
    <scope>NUCLEOTIDE SEQUENCE [LARGE SCALE GENOMIC DNA]</scope>
    <source>
        <strain evidence="3">FPU1</strain>
    </source>
</reference>
<comment type="caution">
    <text evidence="2">The sequence shown here is derived from an EMBL/GenBank/DDBJ whole genome shotgun (WGS) entry which is preliminary data.</text>
</comment>
<proteinExistence type="predicted"/>
<dbReference type="AlphaFoldDB" id="A0A401IE56"/>
<dbReference type="Proteomes" id="UP000287247">
    <property type="component" value="Unassembled WGS sequence"/>
</dbReference>
<keyword evidence="2" id="KW-0418">Kinase</keyword>
<name>A0A401IE56_APHSA</name>
<gene>
    <name evidence="2" type="ORF">AsFPU1_0895</name>
</gene>
<dbReference type="Pfam" id="PF21828">
    <property type="entry name" value="DUF6888"/>
    <property type="match status" value="1"/>
</dbReference>
<sequence>MYYIICVTIEAVIINPSNEQAQACLQVCQWLSNCYKDIHLFRFDTVTGDVYILAGDELEILVPSDGLWYFL</sequence>
<evidence type="ECO:0000313" key="3">
    <source>
        <dbReference type="Proteomes" id="UP000287247"/>
    </source>
</evidence>
<evidence type="ECO:0000313" key="2">
    <source>
        <dbReference type="EMBL" id="GBF79499.1"/>
    </source>
</evidence>
<dbReference type="GO" id="GO:0016301">
    <property type="term" value="F:kinase activity"/>
    <property type="evidence" value="ECO:0007669"/>
    <property type="project" value="UniProtKB-KW"/>
</dbReference>
<protein>
    <submittedName>
        <fullName evidence="2">Two-component sensor histidine kinase</fullName>
    </submittedName>
</protein>
<dbReference type="OrthoDB" id="535637at2"/>
<dbReference type="EMBL" id="BDQK01000003">
    <property type="protein sequence ID" value="GBF79499.1"/>
    <property type="molecule type" value="Genomic_DNA"/>
</dbReference>
<organism evidence="2 3">
    <name type="scientific">Aphanothece sacrum FPU1</name>
    <dbReference type="NCBI Taxonomy" id="1920663"/>
    <lineage>
        <taxon>Bacteria</taxon>
        <taxon>Bacillati</taxon>
        <taxon>Cyanobacteriota</taxon>
        <taxon>Cyanophyceae</taxon>
        <taxon>Oscillatoriophycideae</taxon>
        <taxon>Chroococcales</taxon>
        <taxon>Aphanothecaceae</taxon>
        <taxon>Aphanothece</taxon>
    </lineage>
</organism>
<keyword evidence="2" id="KW-0808">Transferase</keyword>
<dbReference type="InterPro" id="IPR054181">
    <property type="entry name" value="DUF6888"/>
</dbReference>
<feature type="domain" description="DUF6888" evidence="1">
    <location>
        <begin position="16"/>
        <end position="68"/>
    </location>
</feature>